<name>A0A086Y4K0_9RHOB</name>
<accession>A0A086Y4K0</accession>
<protein>
    <recommendedName>
        <fullName evidence="3">DUF3800 domain-containing protein</fullName>
    </recommendedName>
</protein>
<reference evidence="1 2" key="1">
    <citation type="submission" date="2014-03" db="EMBL/GenBank/DDBJ databases">
        <title>Genome of Haematobacter massiliensis CCUG 47968.</title>
        <authorList>
            <person name="Wang D."/>
            <person name="Wang G."/>
        </authorList>
    </citation>
    <scope>NUCLEOTIDE SEQUENCE [LARGE SCALE GENOMIC DNA]</scope>
    <source>
        <strain evidence="1 2">CCUG 47968</strain>
    </source>
</reference>
<dbReference type="eggNOG" id="ENOG502Z86J">
    <property type="taxonomic scope" value="Bacteria"/>
</dbReference>
<evidence type="ECO:0008006" key="3">
    <source>
        <dbReference type="Google" id="ProtNLM"/>
    </source>
</evidence>
<dbReference type="STRING" id="195105.CN97_16050"/>
<dbReference type="Proteomes" id="UP000028826">
    <property type="component" value="Unassembled WGS sequence"/>
</dbReference>
<dbReference type="RefSeq" id="WP_035711077.1">
    <property type="nucleotide sequence ID" value="NZ_CAMIFG010000006.1"/>
</dbReference>
<sequence length="376" mass="42219">MYYFVDESGNTGLHLFDPDQPLLYYGVLGARANLDVIAEPLLRALRRELGVNRIHSNELGVAKLTTIAGRIEQFSKKNDLRFSVFTVNKKDHAIISYFDQVFAAGLNDAVAWNHYWTPLRYPLLFKVAHLFDDDIAKAAWKARLEKNPARCATMLQNVHRQLLANINRLPDARSREIIDGAIRWADAHPDAISYGVGNYDTSLQISPNLVGFQPVLQGIGREATAMGQKVHRVTVDRQTEFNKAQAELADIYQKLRGHKSSLGPGMPEFNYSMLPEIPPEYKPGDESAGLELVDVTLWTAKRMREGKPVSSELESLFRRQARRGHTDEVSLAGLDERWRHLAYLPPSGPNNPVSPEIQAAIAEMERKRRAAVASLG</sequence>
<gene>
    <name evidence="1" type="ORF">CN97_16050</name>
</gene>
<organism evidence="1 2">
    <name type="scientific">Haematobacter massiliensis</name>
    <dbReference type="NCBI Taxonomy" id="195105"/>
    <lineage>
        <taxon>Bacteria</taxon>
        <taxon>Pseudomonadati</taxon>
        <taxon>Pseudomonadota</taxon>
        <taxon>Alphaproteobacteria</taxon>
        <taxon>Rhodobacterales</taxon>
        <taxon>Paracoccaceae</taxon>
        <taxon>Haematobacter</taxon>
    </lineage>
</organism>
<dbReference type="InterPro" id="IPR024524">
    <property type="entry name" value="DUF3800"/>
</dbReference>
<evidence type="ECO:0000313" key="2">
    <source>
        <dbReference type="Proteomes" id="UP000028826"/>
    </source>
</evidence>
<comment type="caution">
    <text evidence="1">The sequence shown here is derived from an EMBL/GenBank/DDBJ whole genome shotgun (WGS) entry which is preliminary data.</text>
</comment>
<dbReference type="AlphaFoldDB" id="A0A086Y4K0"/>
<dbReference type="Pfam" id="PF12686">
    <property type="entry name" value="DUF3800"/>
    <property type="match status" value="1"/>
</dbReference>
<proteinExistence type="predicted"/>
<evidence type="ECO:0000313" key="1">
    <source>
        <dbReference type="EMBL" id="KFI29200.1"/>
    </source>
</evidence>
<dbReference type="OrthoDB" id="7528126at2"/>
<dbReference type="EMBL" id="JGYG01000006">
    <property type="protein sequence ID" value="KFI29200.1"/>
    <property type="molecule type" value="Genomic_DNA"/>
</dbReference>
<keyword evidence="2" id="KW-1185">Reference proteome</keyword>